<organism evidence="2 3">
    <name type="scientific">candidate division WWE3 bacterium RIFCSPLOWO2_12_FULL_36_10</name>
    <dbReference type="NCBI Taxonomy" id="1802630"/>
    <lineage>
        <taxon>Bacteria</taxon>
        <taxon>Katanobacteria</taxon>
    </lineage>
</organism>
<dbReference type="Pfam" id="PF01850">
    <property type="entry name" value="PIN"/>
    <property type="match status" value="1"/>
</dbReference>
<evidence type="ECO:0000313" key="3">
    <source>
        <dbReference type="Proteomes" id="UP000177763"/>
    </source>
</evidence>
<reference evidence="2 3" key="1">
    <citation type="journal article" date="2016" name="Nat. Commun.">
        <title>Thousands of microbial genomes shed light on interconnected biogeochemical processes in an aquifer system.</title>
        <authorList>
            <person name="Anantharaman K."/>
            <person name="Brown C.T."/>
            <person name="Hug L.A."/>
            <person name="Sharon I."/>
            <person name="Castelle C.J."/>
            <person name="Probst A.J."/>
            <person name="Thomas B.C."/>
            <person name="Singh A."/>
            <person name="Wilkins M.J."/>
            <person name="Karaoz U."/>
            <person name="Brodie E.L."/>
            <person name="Williams K.H."/>
            <person name="Hubbard S.S."/>
            <person name="Banfield J.F."/>
        </authorList>
    </citation>
    <scope>NUCLEOTIDE SEQUENCE [LARGE SCALE GENOMIC DNA]</scope>
</reference>
<protein>
    <recommendedName>
        <fullName evidence="1">PIN domain-containing protein</fullName>
    </recommendedName>
</protein>
<dbReference type="PANTHER" id="PTHR38826">
    <property type="entry name" value="RIBONUCLEASE VAPC13"/>
    <property type="match status" value="1"/>
</dbReference>
<dbReference type="AlphaFoldDB" id="A0A1F4VIU7"/>
<feature type="domain" description="PIN" evidence="1">
    <location>
        <begin position="4"/>
        <end position="106"/>
    </location>
</feature>
<sequence length="112" mass="13155">MENYKIYTSPIVFDEFWYVLLGILKVKLGNEKNTIYNLIQKATKNVLSMEGLNIAVVDLDQKELLNVLEIMYKFKLRPRDAIIVKIMKKTKIKFIVSFDKDFDKVSGISRIY</sequence>
<dbReference type="InterPro" id="IPR029060">
    <property type="entry name" value="PIN-like_dom_sf"/>
</dbReference>
<evidence type="ECO:0000313" key="2">
    <source>
        <dbReference type="EMBL" id="OGC57064.1"/>
    </source>
</evidence>
<gene>
    <name evidence="2" type="ORF">A3H26_00115</name>
</gene>
<dbReference type="Gene3D" id="3.40.50.1010">
    <property type="entry name" value="5'-nuclease"/>
    <property type="match status" value="1"/>
</dbReference>
<comment type="caution">
    <text evidence="2">The sequence shown here is derived from an EMBL/GenBank/DDBJ whole genome shotgun (WGS) entry which is preliminary data.</text>
</comment>
<dbReference type="Proteomes" id="UP000177763">
    <property type="component" value="Unassembled WGS sequence"/>
</dbReference>
<proteinExistence type="predicted"/>
<dbReference type="InterPro" id="IPR002716">
    <property type="entry name" value="PIN_dom"/>
</dbReference>
<dbReference type="InterPro" id="IPR052106">
    <property type="entry name" value="PINc/VapC_TA"/>
</dbReference>
<dbReference type="PANTHER" id="PTHR38826:SF5">
    <property type="entry name" value="RIBONUCLEASE VAPC13"/>
    <property type="match status" value="1"/>
</dbReference>
<accession>A0A1F4VIU7</accession>
<name>A0A1F4VIU7_UNCKA</name>
<dbReference type="SUPFAM" id="SSF88723">
    <property type="entry name" value="PIN domain-like"/>
    <property type="match status" value="1"/>
</dbReference>
<dbReference type="EMBL" id="MEVN01000022">
    <property type="protein sequence ID" value="OGC57064.1"/>
    <property type="molecule type" value="Genomic_DNA"/>
</dbReference>
<dbReference type="STRING" id="1802630.A3H26_00115"/>
<evidence type="ECO:0000259" key="1">
    <source>
        <dbReference type="Pfam" id="PF01850"/>
    </source>
</evidence>